<dbReference type="Proteomes" id="UP001165960">
    <property type="component" value="Unassembled WGS sequence"/>
</dbReference>
<sequence>MHQKLESIREQSMLLKKLASELISNIDDFSKGYDKLFKEAKRIQKARDKLIQSLEINLKEAKSPEDEGDLSAYEDAIANKFNAVMASLKRPASPCDINTSKVKKAVSSSPQPFSSHEGTLTVLNEILSSIKRDQIPKRNHRPNFKVVPGSHNNSTVAKSLNVVTATEKRCKSFVEAVALVFDHVAPQQCVTRHLVDTQSAQLVTAPSEFDTLEKETLEKVFNEWDGPKGSLETVKDLVSFVLRAWKDPLQYHLSSEIINPNIQSGPTQLRFYRSLFMRHIIHSSDKRDPQLPLFFYLFGLSALDQPAEGESTLLKAAEAQEAAKNMFYSVINKCYASDFLAFWSISMVSLFGRELCPGRLANARWPIERIPLSCATELTVEVQDSVVFSIQYLHNIRKALIQDKHYSC</sequence>
<proteinExistence type="predicted"/>
<dbReference type="EMBL" id="QTSX02006491">
    <property type="protein sequence ID" value="KAJ9053750.1"/>
    <property type="molecule type" value="Genomic_DNA"/>
</dbReference>
<comment type="caution">
    <text evidence="1">The sequence shown here is derived from an EMBL/GenBank/DDBJ whole genome shotgun (WGS) entry which is preliminary data.</text>
</comment>
<keyword evidence="2" id="KW-1185">Reference proteome</keyword>
<organism evidence="1 2">
    <name type="scientific">Entomophthora muscae</name>
    <dbReference type="NCBI Taxonomy" id="34485"/>
    <lineage>
        <taxon>Eukaryota</taxon>
        <taxon>Fungi</taxon>
        <taxon>Fungi incertae sedis</taxon>
        <taxon>Zoopagomycota</taxon>
        <taxon>Entomophthoromycotina</taxon>
        <taxon>Entomophthoromycetes</taxon>
        <taxon>Entomophthorales</taxon>
        <taxon>Entomophthoraceae</taxon>
        <taxon>Entomophthora</taxon>
    </lineage>
</organism>
<evidence type="ECO:0000313" key="1">
    <source>
        <dbReference type="EMBL" id="KAJ9053750.1"/>
    </source>
</evidence>
<name>A0ACC2RUK6_9FUNG</name>
<gene>
    <name evidence="1" type="ORF">DSO57_1021143</name>
</gene>
<protein>
    <submittedName>
        <fullName evidence="1">Uncharacterized protein</fullName>
    </submittedName>
</protein>
<evidence type="ECO:0000313" key="2">
    <source>
        <dbReference type="Proteomes" id="UP001165960"/>
    </source>
</evidence>
<accession>A0ACC2RUK6</accession>
<reference evidence="1" key="1">
    <citation type="submission" date="2022-04" db="EMBL/GenBank/DDBJ databases">
        <title>Genome of the entomopathogenic fungus Entomophthora muscae.</title>
        <authorList>
            <person name="Elya C."/>
            <person name="Lovett B.R."/>
            <person name="Lee E."/>
            <person name="Macias A.M."/>
            <person name="Hajek A.E."/>
            <person name="De Bivort B.L."/>
            <person name="Kasson M.T."/>
            <person name="De Fine Licht H.H."/>
            <person name="Stajich J.E."/>
        </authorList>
    </citation>
    <scope>NUCLEOTIDE SEQUENCE</scope>
    <source>
        <strain evidence="1">Berkeley</strain>
    </source>
</reference>